<comment type="caution">
    <text evidence="2">The sequence shown here is derived from an EMBL/GenBank/DDBJ whole genome shotgun (WGS) entry which is preliminary data.</text>
</comment>
<keyword evidence="3" id="KW-1185">Reference proteome</keyword>
<feature type="signal peptide" evidence="1">
    <location>
        <begin position="1"/>
        <end position="21"/>
    </location>
</feature>
<organism evidence="2 3">
    <name type="scientific">Halobacillus seohaensis</name>
    <dbReference type="NCBI Taxonomy" id="447421"/>
    <lineage>
        <taxon>Bacteria</taxon>
        <taxon>Bacillati</taxon>
        <taxon>Bacillota</taxon>
        <taxon>Bacilli</taxon>
        <taxon>Bacillales</taxon>
        <taxon>Bacillaceae</taxon>
        <taxon>Halobacillus</taxon>
    </lineage>
</organism>
<evidence type="ECO:0000256" key="1">
    <source>
        <dbReference type="SAM" id="SignalP"/>
    </source>
</evidence>
<dbReference type="Proteomes" id="UP001596410">
    <property type="component" value="Unassembled WGS sequence"/>
</dbReference>
<dbReference type="RefSeq" id="WP_204706860.1">
    <property type="nucleotide sequence ID" value="NZ_JBHSZV010000004.1"/>
</dbReference>
<sequence>MKSLIILMVSLLLFVSGSLYGINQDSPPATESEPKVELNNACSPENIEQKPPMIAEAAYSLGEGVSHGFNFILFLLYSFMSGK</sequence>
<reference evidence="3" key="1">
    <citation type="journal article" date="2019" name="Int. J. Syst. Evol. Microbiol.">
        <title>The Global Catalogue of Microorganisms (GCM) 10K type strain sequencing project: providing services to taxonomists for standard genome sequencing and annotation.</title>
        <authorList>
            <consortium name="The Broad Institute Genomics Platform"/>
            <consortium name="The Broad Institute Genome Sequencing Center for Infectious Disease"/>
            <person name="Wu L."/>
            <person name="Ma J."/>
        </authorList>
    </citation>
    <scope>NUCLEOTIDE SEQUENCE [LARGE SCALE GENOMIC DNA]</scope>
    <source>
        <strain evidence="3">CGMCC 4.1621</strain>
    </source>
</reference>
<dbReference type="EMBL" id="JBHSZV010000004">
    <property type="protein sequence ID" value="MFC7060689.1"/>
    <property type="molecule type" value="Genomic_DNA"/>
</dbReference>
<evidence type="ECO:0000313" key="2">
    <source>
        <dbReference type="EMBL" id="MFC7060689.1"/>
    </source>
</evidence>
<name>A0ABW2EED1_9BACI</name>
<gene>
    <name evidence="2" type="ORF">ACFQIC_02235</name>
</gene>
<feature type="chain" id="PRO_5046950842" evidence="1">
    <location>
        <begin position="22"/>
        <end position="83"/>
    </location>
</feature>
<protein>
    <submittedName>
        <fullName evidence="2">Uncharacterized protein</fullName>
    </submittedName>
</protein>
<accession>A0ABW2EED1</accession>
<proteinExistence type="predicted"/>
<keyword evidence="1" id="KW-0732">Signal</keyword>
<evidence type="ECO:0000313" key="3">
    <source>
        <dbReference type="Proteomes" id="UP001596410"/>
    </source>
</evidence>